<evidence type="ECO:0000256" key="2">
    <source>
        <dbReference type="ARBA" id="ARBA00034247"/>
    </source>
</evidence>
<dbReference type="Pfam" id="PF00990">
    <property type="entry name" value="GGDEF"/>
    <property type="match status" value="1"/>
</dbReference>
<accession>A0ABY8CAL1</accession>
<evidence type="ECO:0000313" key="6">
    <source>
        <dbReference type="Proteomes" id="UP001222275"/>
    </source>
</evidence>
<feature type="transmembrane region" description="Helical" evidence="3">
    <location>
        <begin position="29"/>
        <end position="53"/>
    </location>
</feature>
<dbReference type="InterPro" id="IPR048435">
    <property type="entry name" value="MASE6"/>
</dbReference>
<dbReference type="Proteomes" id="UP001222275">
    <property type="component" value="Chromosome"/>
</dbReference>
<feature type="transmembrane region" description="Helical" evidence="3">
    <location>
        <begin position="163"/>
        <end position="180"/>
    </location>
</feature>
<dbReference type="EC" id="2.7.7.65" evidence="1"/>
<evidence type="ECO:0000256" key="3">
    <source>
        <dbReference type="SAM" id="Phobius"/>
    </source>
</evidence>
<dbReference type="NCBIfam" id="TIGR00254">
    <property type="entry name" value="GGDEF"/>
    <property type="match status" value="1"/>
</dbReference>
<feature type="transmembrane region" description="Helical" evidence="3">
    <location>
        <begin position="133"/>
        <end position="151"/>
    </location>
</feature>
<dbReference type="PANTHER" id="PTHR45138:SF9">
    <property type="entry name" value="DIGUANYLATE CYCLASE DGCM-RELATED"/>
    <property type="match status" value="1"/>
</dbReference>
<dbReference type="CDD" id="cd01949">
    <property type="entry name" value="GGDEF"/>
    <property type="match status" value="1"/>
</dbReference>
<dbReference type="InterPro" id="IPR050469">
    <property type="entry name" value="Diguanylate_Cyclase"/>
</dbReference>
<evidence type="ECO:0000313" key="5">
    <source>
        <dbReference type="EMBL" id="WEJ61606.1"/>
    </source>
</evidence>
<dbReference type="InterPro" id="IPR043128">
    <property type="entry name" value="Rev_trsase/Diguanyl_cyclase"/>
</dbReference>
<evidence type="ECO:0000256" key="1">
    <source>
        <dbReference type="ARBA" id="ARBA00012528"/>
    </source>
</evidence>
<dbReference type="PANTHER" id="PTHR45138">
    <property type="entry name" value="REGULATORY COMPONENTS OF SENSORY TRANSDUCTION SYSTEM"/>
    <property type="match status" value="1"/>
</dbReference>
<keyword evidence="3" id="KW-1133">Transmembrane helix</keyword>
<feature type="transmembrane region" description="Helical" evidence="3">
    <location>
        <begin position="110"/>
        <end position="126"/>
    </location>
</feature>
<dbReference type="SUPFAM" id="SSF55073">
    <property type="entry name" value="Nucleotide cyclase"/>
    <property type="match status" value="1"/>
</dbReference>
<dbReference type="Gene3D" id="3.30.70.270">
    <property type="match status" value="1"/>
</dbReference>
<dbReference type="PROSITE" id="PS50887">
    <property type="entry name" value="GGDEF"/>
    <property type="match status" value="1"/>
</dbReference>
<protein>
    <recommendedName>
        <fullName evidence="1">diguanylate cyclase</fullName>
        <ecNumber evidence="1">2.7.7.65</ecNumber>
    </recommendedName>
</protein>
<keyword evidence="3" id="KW-0472">Membrane</keyword>
<name>A0ABY8CAL1_9GAMM</name>
<feature type="transmembrane region" description="Helical" evidence="3">
    <location>
        <begin position="87"/>
        <end position="104"/>
    </location>
</feature>
<dbReference type="EMBL" id="CP102381">
    <property type="protein sequence ID" value="WEJ61606.1"/>
    <property type="molecule type" value="Genomic_DNA"/>
</dbReference>
<keyword evidence="6" id="KW-1185">Reference proteome</keyword>
<organism evidence="5 6">
    <name type="scientific">Thiomicrorhabdus lithotrophica</name>
    <dbReference type="NCBI Taxonomy" id="2949997"/>
    <lineage>
        <taxon>Bacteria</taxon>
        <taxon>Pseudomonadati</taxon>
        <taxon>Pseudomonadota</taxon>
        <taxon>Gammaproteobacteria</taxon>
        <taxon>Thiotrichales</taxon>
        <taxon>Piscirickettsiaceae</taxon>
        <taxon>Thiomicrorhabdus</taxon>
    </lineage>
</organism>
<dbReference type="InterPro" id="IPR029787">
    <property type="entry name" value="Nucleotide_cyclase"/>
</dbReference>
<keyword evidence="3" id="KW-0812">Transmembrane</keyword>
<evidence type="ECO:0000259" key="4">
    <source>
        <dbReference type="PROSITE" id="PS50887"/>
    </source>
</evidence>
<comment type="catalytic activity">
    <reaction evidence="2">
        <text>2 GTP = 3',3'-c-di-GMP + 2 diphosphate</text>
        <dbReference type="Rhea" id="RHEA:24898"/>
        <dbReference type="ChEBI" id="CHEBI:33019"/>
        <dbReference type="ChEBI" id="CHEBI:37565"/>
        <dbReference type="ChEBI" id="CHEBI:58805"/>
        <dbReference type="EC" id="2.7.7.65"/>
    </reaction>
</comment>
<dbReference type="InterPro" id="IPR000160">
    <property type="entry name" value="GGDEF_dom"/>
</dbReference>
<sequence>MFSFIKDYYQHLLAPNEAINDSKEYRRLILVRFILGVTASLLLFFSFIHTFVLVEPSKVVALIDFLGALATAFALINLKTVQKIDQAAFIGTTSLLLFFISFVYLNQNDSFGLIWTIFFPIIALTINTTHRGLIFSLLFLIATSVISFQGIGEWQNGIWDLKSFLRLNVALSMIILIMYIHEVAMDKAQKYEQDSLSVLEELSLNDALTGIANRRRINNLLDNEYERAQRYQTPFSIVLFDIDHFKKINDTYGHLVGDNTLKKLSKLVNETIRKTEIVGRWGGEEFILILPETNINSGFLVAEKIRKIISKTKFKDLRDSLTCSFGVSEYQQGFSLDELIEQADQALYKAKENGRNMVTVYGHKEYNVE</sequence>
<proteinExistence type="predicted"/>
<gene>
    <name evidence="5" type="ORF">NR989_06205</name>
</gene>
<dbReference type="RefSeq" id="WP_275593864.1">
    <property type="nucleotide sequence ID" value="NZ_CP102381.1"/>
</dbReference>
<reference evidence="5 6" key="1">
    <citation type="submission" date="2022-06" db="EMBL/GenBank/DDBJ databases">
        <title>Thiomicrohabdus sp. nov, an obligately chemolithoautotrophic, sulfur-oxidizing bacterium isolated from beach of Guanyin Mountain. Amoy.</title>
        <authorList>
            <person name="Zhu H."/>
        </authorList>
    </citation>
    <scope>NUCLEOTIDE SEQUENCE [LARGE SCALE GENOMIC DNA]</scope>
    <source>
        <strain evidence="5 6">XGS-01</strain>
    </source>
</reference>
<dbReference type="Pfam" id="PF20966">
    <property type="entry name" value="MASE6"/>
    <property type="match status" value="1"/>
</dbReference>
<feature type="transmembrane region" description="Helical" evidence="3">
    <location>
        <begin position="59"/>
        <end position="78"/>
    </location>
</feature>
<feature type="domain" description="GGDEF" evidence="4">
    <location>
        <begin position="233"/>
        <end position="363"/>
    </location>
</feature>
<dbReference type="SMART" id="SM00267">
    <property type="entry name" value="GGDEF"/>
    <property type="match status" value="1"/>
</dbReference>